<reference evidence="2 3" key="1">
    <citation type="submission" date="2016-10" db="EMBL/GenBank/DDBJ databases">
        <authorList>
            <person name="de Groot N.N."/>
        </authorList>
    </citation>
    <scope>NUCLEOTIDE SEQUENCE [LARGE SCALE GENOMIC DNA]</scope>
    <source>
        <strain evidence="2 3">A52C2</strain>
    </source>
</reference>
<dbReference type="Proteomes" id="UP000199647">
    <property type="component" value="Unassembled WGS sequence"/>
</dbReference>
<sequence length="393" mass="44495">MKVAIVSDSMSFYGGAERVLEQMFAVYPEADLFATLNVLPANQLDFLGDRRVQTSFLQRLPMVQHYHRYIFPLWGLAVEQLDVSAYDLVISTHHSVAQGVITRPFQTHVSYVHSPMRYAWDLQDQYLRQSRVIRGPLAWWARRVLHQVRLWDYAAAQRPDAIAVNSSFVRERVRKYYRRDARVIHPPVAVESFQPAETKDEPYYLSLCRLVSYKRVELLAQAFSRMPGRKLKIVGTGPELNILRRYASENVEVLGWQPAGAVRDLVAKASALVFGGVEDFGISLVEAQAAGVPVIAFGQGGARETVRTADKAHPTGVLFREQTPESVVGAIAEFERNRDLFTPRNCRANAEAFSEDRFRRQFADFVESALVHEHVPAEVSSPAPRRSQLLQAI</sequence>
<name>A0A1H9PHC7_9HYPH</name>
<dbReference type="Gene3D" id="3.40.50.2000">
    <property type="entry name" value="Glycogen Phosphorylase B"/>
    <property type="match status" value="2"/>
</dbReference>
<evidence type="ECO:0000313" key="2">
    <source>
        <dbReference type="EMBL" id="SER47554.1"/>
    </source>
</evidence>
<dbReference type="OrthoDB" id="9801609at2"/>
<dbReference type="InterPro" id="IPR001296">
    <property type="entry name" value="Glyco_trans_1"/>
</dbReference>
<dbReference type="PANTHER" id="PTHR45947:SF3">
    <property type="entry name" value="SULFOQUINOVOSYL TRANSFERASE SQD2"/>
    <property type="match status" value="1"/>
</dbReference>
<keyword evidence="3" id="KW-1185">Reference proteome</keyword>
<gene>
    <name evidence="2" type="ORF">SAMN05216548_12026</name>
</gene>
<dbReference type="RefSeq" id="WP_092499483.1">
    <property type="nucleotide sequence ID" value="NZ_FOFG01000020.1"/>
</dbReference>
<organism evidence="2 3">
    <name type="scientific">Faunimonas pinastri</name>
    <dbReference type="NCBI Taxonomy" id="1855383"/>
    <lineage>
        <taxon>Bacteria</taxon>
        <taxon>Pseudomonadati</taxon>
        <taxon>Pseudomonadota</taxon>
        <taxon>Alphaproteobacteria</taxon>
        <taxon>Hyphomicrobiales</taxon>
        <taxon>Afifellaceae</taxon>
        <taxon>Faunimonas</taxon>
    </lineage>
</organism>
<feature type="domain" description="Glycosyl transferase family 1" evidence="1">
    <location>
        <begin position="192"/>
        <end position="351"/>
    </location>
</feature>
<dbReference type="STRING" id="1855383.SAMN05216548_12026"/>
<dbReference type="PANTHER" id="PTHR45947">
    <property type="entry name" value="SULFOQUINOVOSYL TRANSFERASE SQD2"/>
    <property type="match status" value="1"/>
</dbReference>
<evidence type="ECO:0000313" key="3">
    <source>
        <dbReference type="Proteomes" id="UP000199647"/>
    </source>
</evidence>
<protein>
    <submittedName>
        <fullName evidence="2">Glycosyltransferase involved in cell wall bisynthesis</fullName>
    </submittedName>
</protein>
<proteinExistence type="predicted"/>
<dbReference type="AlphaFoldDB" id="A0A1H9PHC7"/>
<evidence type="ECO:0000259" key="1">
    <source>
        <dbReference type="Pfam" id="PF00534"/>
    </source>
</evidence>
<accession>A0A1H9PHC7</accession>
<keyword evidence="2" id="KW-0808">Transferase</keyword>
<dbReference type="InterPro" id="IPR050194">
    <property type="entry name" value="Glycosyltransferase_grp1"/>
</dbReference>
<dbReference type="Pfam" id="PF00534">
    <property type="entry name" value="Glycos_transf_1"/>
    <property type="match status" value="1"/>
</dbReference>
<dbReference type="SUPFAM" id="SSF53756">
    <property type="entry name" value="UDP-Glycosyltransferase/glycogen phosphorylase"/>
    <property type="match status" value="1"/>
</dbReference>
<dbReference type="GO" id="GO:0016757">
    <property type="term" value="F:glycosyltransferase activity"/>
    <property type="evidence" value="ECO:0007669"/>
    <property type="project" value="InterPro"/>
</dbReference>
<dbReference type="EMBL" id="FOFG01000020">
    <property type="protein sequence ID" value="SER47554.1"/>
    <property type="molecule type" value="Genomic_DNA"/>
</dbReference>